<keyword evidence="2" id="KW-1185">Reference proteome</keyword>
<gene>
    <name evidence="1" type="ORF">NE237_018008</name>
</gene>
<evidence type="ECO:0000313" key="1">
    <source>
        <dbReference type="EMBL" id="KAJ4966159.1"/>
    </source>
</evidence>
<comment type="caution">
    <text evidence="1">The sequence shown here is derived from an EMBL/GenBank/DDBJ whole genome shotgun (WGS) entry which is preliminary data.</text>
</comment>
<proteinExistence type="predicted"/>
<protein>
    <submittedName>
        <fullName evidence="1">Uncharacterized protein</fullName>
    </submittedName>
</protein>
<dbReference type="Proteomes" id="UP001141806">
    <property type="component" value="Unassembled WGS sequence"/>
</dbReference>
<sequence length="100" mass="11863">MRGPMALIECQEKQWLNIAKGEKNWRKVETDSMVIESKWKIGNNSKLSWNLFWEKNSKEKPFCVDESRKKKKSTSLRESPIQKASLLHGRTPTLKRFIIW</sequence>
<reference evidence="1" key="1">
    <citation type="journal article" date="2023" name="Plant J.">
        <title>The genome of the king protea, Protea cynaroides.</title>
        <authorList>
            <person name="Chang J."/>
            <person name="Duong T.A."/>
            <person name="Schoeman C."/>
            <person name="Ma X."/>
            <person name="Roodt D."/>
            <person name="Barker N."/>
            <person name="Li Z."/>
            <person name="Van de Peer Y."/>
            <person name="Mizrachi E."/>
        </authorList>
    </citation>
    <scope>NUCLEOTIDE SEQUENCE</scope>
    <source>
        <tissue evidence="1">Young leaves</tissue>
    </source>
</reference>
<organism evidence="1 2">
    <name type="scientific">Protea cynaroides</name>
    <dbReference type="NCBI Taxonomy" id="273540"/>
    <lineage>
        <taxon>Eukaryota</taxon>
        <taxon>Viridiplantae</taxon>
        <taxon>Streptophyta</taxon>
        <taxon>Embryophyta</taxon>
        <taxon>Tracheophyta</taxon>
        <taxon>Spermatophyta</taxon>
        <taxon>Magnoliopsida</taxon>
        <taxon>Proteales</taxon>
        <taxon>Proteaceae</taxon>
        <taxon>Protea</taxon>
    </lineage>
</organism>
<name>A0A9Q0K956_9MAGN</name>
<dbReference type="EMBL" id="JAMYWD010000007">
    <property type="protein sequence ID" value="KAJ4966159.1"/>
    <property type="molecule type" value="Genomic_DNA"/>
</dbReference>
<dbReference type="AlphaFoldDB" id="A0A9Q0K956"/>
<accession>A0A9Q0K956</accession>
<evidence type="ECO:0000313" key="2">
    <source>
        <dbReference type="Proteomes" id="UP001141806"/>
    </source>
</evidence>